<dbReference type="InterPro" id="IPR003395">
    <property type="entry name" value="RecF/RecN/SMC_N"/>
</dbReference>
<dbReference type="NCBIfam" id="TIGR00634">
    <property type="entry name" value="recN"/>
    <property type="match status" value="1"/>
</dbReference>
<dbReference type="Proteomes" id="UP000182114">
    <property type="component" value="Unassembled WGS sequence"/>
</dbReference>
<evidence type="ECO:0000256" key="1">
    <source>
        <dbReference type="ARBA" id="ARBA00003618"/>
    </source>
</evidence>
<gene>
    <name evidence="12" type="ORF">SAMN04487992_10441</name>
</gene>
<dbReference type="Pfam" id="PF02463">
    <property type="entry name" value="SMC_N"/>
    <property type="match status" value="1"/>
</dbReference>
<proteinExistence type="inferred from homology"/>
<evidence type="ECO:0000256" key="7">
    <source>
        <dbReference type="ARBA" id="ARBA00023204"/>
    </source>
</evidence>
<name>A0A1G7G0N7_9FLAO</name>
<evidence type="ECO:0000313" key="12">
    <source>
        <dbReference type="EMBL" id="SDE81691.1"/>
    </source>
</evidence>
<organism evidence="12 13">
    <name type="scientific">Cellulophaga baltica</name>
    <dbReference type="NCBI Taxonomy" id="76594"/>
    <lineage>
        <taxon>Bacteria</taxon>
        <taxon>Pseudomonadati</taxon>
        <taxon>Bacteroidota</taxon>
        <taxon>Flavobacteriia</taxon>
        <taxon>Flavobacteriales</taxon>
        <taxon>Flavobacteriaceae</taxon>
        <taxon>Cellulophaga</taxon>
    </lineage>
</organism>
<evidence type="ECO:0000256" key="4">
    <source>
        <dbReference type="ARBA" id="ARBA00022741"/>
    </source>
</evidence>
<dbReference type="PANTHER" id="PTHR11059">
    <property type="entry name" value="DNA REPAIR PROTEIN RECN"/>
    <property type="match status" value="1"/>
</dbReference>
<dbReference type="InterPro" id="IPR004604">
    <property type="entry name" value="DNA_recomb/repair_RecN"/>
</dbReference>
<reference evidence="13" key="1">
    <citation type="submission" date="2016-10" db="EMBL/GenBank/DDBJ databases">
        <authorList>
            <person name="Varghese N."/>
            <person name="Submissions S."/>
        </authorList>
    </citation>
    <scope>NUCLEOTIDE SEQUENCE [LARGE SCALE GENOMIC DNA]</scope>
    <source>
        <strain evidence="13">DSM 24729</strain>
    </source>
</reference>
<dbReference type="SUPFAM" id="SSF52540">
    <property type="entry name" value="P-loop containing nucleoside triphosphate hydrolases"/>
    <property type="match status" value="2"/>
</dbReference>
<keyword evidence="4" id="KW-0547">Nucleotide-binding</keyword>
<dbReference type="GO" id="GO:0006310">
    <property type="term" value="P:DNA recombination"/>
    <property type="evidence" value="ECO:0007669"/>
    <property type="project" value="InterPro"/>
</dbReference>
<dbReference type="GO" id="GO:0005524">
    <property type="term" value="F:ATP binding"/>
    <property type="evidence" value="ECO:0007669"/>
    <property type="project" value="UniProtKB-KW"/>
</dbReference>
<dbReference type="EMBL" id="FNBD01000004">
    <property type="protein sequence ID" value="SDE81691.1"/>
    <property type="molecule type" value="Genomic_DNA"/>
</dbReference>
<dbReference type="eggNOG" id="COG0497">
    <property type="taxonomic scope" value="Bacteria"/>
</dbReference>
<evidence type="ECO:0000256" key="10">
    <source>
        <dbReference type="SAM" id="Coils"/>
    </source>
</evidence>
<evidence type="ECO:0000256" key="6">
    <source>
        <dbReference type="ARBA" id="ARBA00022840"/>
    </source>
</evidence>
<evidence type="ECO:0000256" key="5">
    <source>
        <dbReference type="ARBA" id="ARBA00022763"/>
    </source>
</evidence>
<evidence type="ECO:0000256" key="2">
    <source>
        <dbReference type="ARBA" id="ARBA00009441"/>
    </source>
</evidence>
<evidence type="ECO:0000256" key="8">
    <source>
        <dbReference type="ARBA" id="ARBA00033408"/>
    </source>
</evidence>
<feature type="domain" description="RecF/RecN/SMC N-terminal" evidence="11">
    <location>
        <begin position="2"/>
        <end position="511"/>
    </location>
</feature>
<comment type="similarity">
    <text evidence="2 9">Belongs to the RecN family.</text>
</comment>
<dbReference type="PANTHER" id="PTHR11059:SF0">
    <property type="entry name" value="DNA REPAIR PROTEIN RECN"/>
    <property type="match status" value="1"/>
</dbReference>
<dbReference type="GO" id="GO:0043590">
    <property type="term" value="C:bacterial nucleoid"/>
    <property type="evidence" value="ECO:0007669"/>
    <property type="project" value="TreeGrafter"/>
</dbReference>
<dbReference type="AlphaFoldDB" id="A0A1G7G0N7"/>
<keyword evidence="10" id="KW-0175">Coiled coil</keyword>
<feature type="coiled-coil region" evidence="10">
    <location>
        <begin position="335"/>
        <end position="362"/>
    </location>
</feature>
<accession>A0A1G7G0N7</accession>
<dbReference type="GO" id="GO:0006281">
    <property type="term" value="P:DNA repair"/>
    <property type="evidence" value="ECO:0007669"/>
    <property type="project" value="UniProtKB-KW"/>
</dbReference>
<dbReference type="RefSeq" id="WP_074537986.1">
    <property type="nucleotide sequence ID" value="NZ_FNBD01000004.1"/>
</dbReference>
<dbReference type="PIRSF" id="PIRSF003128">
    <property type="entry name" value="RecN"/>
    <property type="match status" value="1"/>
</dbReference>
<comment type="function">
    <text evidence="1 9">May be involved in recombinational repair of damaged DNA.</text>
</comment>
<evidence type="ECO:0000259" key="11">
    <source>
        <dbReference type="Pfam" id="PF02463"/>
    </source>
</evidence>
<keyword evidence="6" id="KW-0067">ATP-binding</keyword>
<dbReference type="InterPro" id="IPR027417">
    <property type="entry name" value="P-loop_NTPase"/>
</dbReference>
<keyword evidence="13" id="KW-1185">Reference proteome</keyword>
<keyword evidence="5 9" id="KW-0227">DNA damage</keyword>
<keyword evidence="7 9" id="KW-0234">DNA repair</keyword>
<sequence>MLNSLSIRNYALIDTLNVTFNDGFTIITGETGAGKSILLGGLGLVLGKRADLSALRDETQKCIIEATFDIKKYHLKEFFISEDLDFEEKTIIRREILPSGKSRAFVNDSPVTLGVLSSLGDRLIDIHSQHQTLQLADNDFQLKVIDALAGNAELLVDFGKGLSAYQKTQRELKKLIAFQENATKEYDYNSHLLKELETAPLKSGILEELEEQYEQLNNVEAIEEHLSKGNALLNDEQIGIVTLLTELKLAANKLAAFGQQFVGLNERINSVFIEVDDISSELQLLQENSEANPELLEQVNTKLQLLYNLFKKHSVATIEELVEIKEKLSENVSAADSVESDIKAKEKELKVKEESLDKLALTIRNKRIKVIPVLQKQLLESLGQLGMPSATFKIEVNAATVFNASGKDELVFLFAANKGSNYGDLKKVASGGELSRIMLTIKSILAKYEQLPTMMFDEIDTGVSGEISGKMGDIMKAMSGTMQVFSITHLPQVASKGEHHFKVYKEEQGMVTHTRMKKLTTEERIRELAEMLGGKDISESALAHAKQLLG</sequence>
<evidence type="ECO:0000256" key="3">
    <source>
        <dbReference type="ARBA" id="ARBA00021315"/>
    </source>
</evidence>
<protein>
    <recommendedName>
        <fullName evidence="3 9">DNA repair protein RecN</fullName>
    </recommendedName>
    <alternativeName>
        <fullName evidence="8 9">Recombination protein N</fullName>
    </alternativeName>
</protein>
<evidence type="ECO:0000256" key="9">
    <source>
        <dbReference type="PIRNR" id="PIRNR003128"/>
    </source>
</evidence>
<evidence type="ECO:0000313" key="13">
    <source>
        <dbReference type="Proteomes" id="UP000182114"/>
    </source>
</evidence>
<dbReference type="GO" id="GO:0009432">
    <property type="term" value="P:SOS response"/>
    <property type="evidence" value="ECO:0007669"/>
    <property type="project" value="TreeGrafter"/>
</dbReference>
<dbReference type="Gene3D" id="3.40.50.300">
    <property type="entry name" value="P-loop containing nucleotide triphosphate hydrolases"/>
    <property type="match status" value="2"/>
</dbReference>
<dbReference type="CDD" id="cd03241">
    <property type="entry name" value="ABC_RecN"/>
    <property type="match status" value="1"/>
</dbReference>